<dbReference type="SUPFAM" id="SSF53474">
    <property type="entry name" value="alpha/beta-Hydrolases"/>
    <property type="match status" value="1"/>
</dbReference>
<feature type="domain" description="BD-FAE-like" evidence="2">
    <location>
        <begin position="43"/>
        <end position="238"/>
    </location>
</feature>
<reference evidence="3" key="1">
    <citation type="submission" date="2022-10" db="EMBL/GenBank/DDBJ databases">
        <title>Comparative genomics and taxonomic characterization of three novel marine species of genus Reichenbachiella exhibiting antioxidant and polysaccharide degradation activities.</title>
        <authorList>
            <person name="Muhammad N."/>
            <person name="Lee Y.-J."/>
            <person name="Ko J."/>
            <person name="Kim S.-G."/>
        </authorList>
    </citation>
    <scope>NUCLEOTIDE SEQUENCE</scope>
    <source>
        <strain evidence="3">Wsw4-B4</strain>
    </source>
</reference>
<proteinExistence type="predicted"/>
<accession>A0ABY6D5C6</accession>
<organism evidence="3 4">
    <name type="scientific">Reichenbachiella carrageenanivorans</name>
    <dbReference type="NCBI Taxonomy" id="2979869"/>
    <lineage>
        <taxon>Bacteria</taxon>
        <taxon>Pseudomonadati</taxon>
        <taxon>Bacteroidota</taxon>
        <taxon>Cytophagia</taxon>
        <taxon>Cytophagales</taxon>
        <taxon>Reichenbachiellaceae</taxon>
        <taxon>Reichenbachiella</taxon>
    </lineage>
</organism>
<evidence type="ECO:0000259" key="2">
    <source>
        <dbReference type="Pfam" id="PF20434"/>
    </source>
</evidence>
<dbReference type="InterPro" id="IPR050300">
    <property type="entry name" value="GDXG_lipolytic_enzyme"/>
</dbReference>
<keyword evidence="4" id="KW-1185">Reference proteome</keyword>
<dbReference type="EMBL" id="CP106735">
    <property type="protein sequence ID" value="UXX81362.1"/>
    <property type="molecule type" value="Genomic_DNA"/>
</dbReference>
<dbReference type="GO" id="GO:0016787">
    <property type="term" value="F:hydrolase activity"/>
    <property type="evidence" value="ECO:0007669"/>
    <property type="project" value="UniProtKB-KW"/>
</dbReference>
<protein>
    <submittedName>
        <fullName evidence="3">Alpha/beta hydrolase</fullName>
    </submittedName>
</protein>
<evidence type="ECO:0000256" key="1">
    <source>
        <dbReference type="ARBA" id="ARBA00022801"/>
    </source>
</evidence>
<dbReference type="PANTHER" id="PTHR48081:SF13">
    <property type="entry name" value="ALPHA_BETA HYDROLASE"/>
    <property type="match status" value="1"/>
</dbReference>
<dbReference type="InterPro" id="IPR049492">
    <property type="entry name" value="BD-FAE-like_dom"/>
</dbReference>
<dbReference type="Pfam" id="PF20434">
    <property type="entry name" value="BD-FAE"/>
    <property type="match status" value="1"/>
</dbReference>
<evidence type="ECO:0000313" key="3">
    <source>
        <dbReference type="EMBL" id="UXX81362.1"/>
    </source>
</evidence>
<dbReference type="PANTHER" id="PTHR48081">
    <property type="entry name" value="AB HYDROLASE SUPERFAMILY PROTEIN C4A8.06C"/>
    <property type="match status" value="1"/>
</dbReference>
<dbReference type="InterPro" id="IPR029058">
    <property type="entry name" value="AB_hydrolase_fold"/>
</dbReference>
<dbReference type="Gene3D" id="3.40.50.1820">
    <property type="entry name" value="alpha/beta hydrolase"/>
    <property type="match status" value="1"/>
</dbReference>
<dbReference type="Proteomes" id="UP001062165">
    <property type="component" value="Chromosome"/>
</dbReference>
<gene>
    <name evidence="3" type="ORF">N7E81_12975</name>
</gene>
<sequence length="280" mass="30906">MTVLVMAQACTQPQRYSPVPYPQEYEAHLDIVYKTVEDWQGRLDVYTPKVKDNKHPLVINIHGGGWNHGVKESQTGFGFFFDQGFVVANVEYRLESQAKAPAAIEDVRCALIYLLDHADELAIDPDRVVLMGASAGGHLALMAGLLGNNRSLDGDCSYDRQIQIAAIIDKYGVTDLLPLSGLGSAKKWLGDRAHDPDFVKSVSPLYYVSSQSPSVFITHGDVDPIVPYAQSIALYQKLQAVGVQTELLTVKGGLHGKFSSEEKKKFNEELLIFLKNLDLI</sequence>
<keyword evidence="1 3" id="KW-0378">Hydrolase</keyword>
<evidence type="ECO:0000313" key="4">
    <source>
        <dbReference type="Proteomes" id="UP001062165"/>
    </source>
</evidence>
<dbReference type="RefSeq" id="WP_263053086.1">
    <property type="nucleotide sequence ID" value="NZ_CP106735.1"/>
</dbReference>
<name>A0ABY6D5C6_9BACT</name>